<dbReference type="AlphaFoldDB" id="A0A9W7CCF2"/>
<keyword evidence="3" id="KW-1185">Reference proteome</keyword>
<organism evidence="2 3">
    <name type="scientific">Triparma verrucosa</name>
    <dbReference type="NCBI Taxonomy" id="1606542"/>
    <lineage>
        <taxon>Eukaryota</taxon>
        <taxon>Sar</taxon>
        <taxon>Stramenopiles</taxon>
        <taxon>Ochrophyta</taxon>
        <taxon>Bolidophyceae</taxon>
        <taxon>Parmales</taxon>
        <taxon>Triparmaceae</taxon>
        <taxon>Triparma</taxon>
    </lineage>
</organism>
<accession>A0A9W7CCF2</accession>
<dbReference type="EMBL" id="BRXX01000296">
    <property type="protein sequence ID" value="GMI03180.1"/>
    <property type="molecule type" value="Genomic_DNA"/>
</dbReference>
<protein>
    <submittedName>
        <fullName evidence="2">Uncharacterized protein</fullName>
    </submittedName>
</protein>
<keyword evidence="1" id="KW-0732">Signal</keyword>
<feature type="signal peptide" evidence="1">
    <location>
        <begin position="1"/>
        <end position="18"/>
    </location>
</feature>
<evidence type="ECO:0000313" key="3">
    <source>
        <dbReference type="Proteomes" id="UP001165160"/>
    </source>
</evidence>
<sequence>MFFFYALIILTALWSCQSSESDPSSDTPVSQIVHLDPHFLSKTAFPNSLNTPTHVLPIDGGASVDDRAQLYVVVDCWNNRVLYTSSLTLPLKDWKALITNIGTPHTAAVTRFEDERGGGSGSDTFWIVVEALVLNSLTCLKVCIRSGNVEVLDGHSVAVEGERPHKTIFIEDYKSFFSLSSEGPLLYLTRLKVESGGMDQPVSIPLPFLEGLYTRSFTYHGNKFYFASSKLGIVVAELVKDGVGEEMTFLKVVGVPGEMEYLNDIYFSNERRVYITWTHKNSVGSSTGESGGICVMKDLAEGECVGIKDDLGLEGTPYYLSTDLDGSLLVTEITEASGIVRFREDCGEGEFAPFVCQVERVQGPFEANSADLEEKWRLMS</sequence>
<evidence type="ECO:0000256" key="1">
    <source>
        <dbReference type="SAM" id="SignalP"/>
    </source>
</evidence>
<reference evidence="3" key="1">
    <citation type="journal article" date="2023" name="Commun. Biol.">
        <title>Genome analysis of Parmales, the sister group of diatoms, reveals the evolutionary specialization of diatoms from phago-mixotrophs to photoautotrophs.</title>
        <authorList>
            <person name="Ban H."/>
            <person name="Sato S."/>
            <person name="Yoshikawa S."/>
            <person name="Yamada K."/>
            <person name="Nakamura Y."/>
            <person name="Ichinomiya M."/>
            <person name="Sato N."/>
            <person name="Blanc-Mathieu R."/>
            <person name="Endo H."/>
            <person name="Kuwata A."/>
            <person name="Ogata H."/>
        </authorList>
    </citation>
    <scope>NUCLEOTIDE SEQUENCE [LARGE SCALE GENOMIC DNA]</scope>
    <source>
        <strain evidence="3">NIES 3699</strain>
    </source>
</reference>
<gene>
    <name evidence="2" type="ORF">TrVE_jg13074</name>
</gene>
<comment type="caution">
    <text evidence="2">The sequence shown here is derived from an EMBL/GenBank/DDBJ whole genome shotgun (WGS) entry which is preliminary data.</text>
</comment>
<feature type="chain" id="PRO_5040802388" evidence="1">
    <location>
        <begin position="19"/>
        <end position="380"/>
    </location>
</feature>
<evidence type="ECO:0000313" key="2">
    <source>
        <dbReference type="EMBL" id="GMI03180.1"/>
    </source>
</evidence>
<dbReference type="Proteomes" id="UP001165160">
    <property type="component" value="Unassembled WGS sequence"/>
</dbReference>
<proteinExistence type="predicted"/>
<name>A0A9W7CCF2_9STRA</name>